<dbReference type="Proteomes" id="UP001144396">
    <property type="component" value="Unassembled WGS sequence"/>
</dbReference>
<comment type="caution">
    <text evidence="1">The sequence shown here is derived from an EMBL/GenBank/DDBJ whole genome shotgun (WGS) entry which is preliminary data.</text>
</comment>
<dbReference type="SUPFAM" id="SSF51182">
    <property type="entry name" value="RmlC-like cupins"/>
    <property type="match status" value="1"/>
</dbReference>
<proteinExistence type="predicted"/>
<keyword evidence="2" id="KW-1185">Reference proteome</keyword>
<dbReference type="AlphaFoldDB" id="A0A9W6CVB7"/>
<evidence type="ECO:0008006" key="3">
    <source>
        <dbReference type="Google" id="ProtNLM"/>
    </source>
</evidence>
<accession>A0A9W6CVB7</accession>
<dbReference type="InterPro" id="IPR011051">
    <property type="entry name" value="RmlC_Cupin_sf"/>
</dbReference>
<protein>
    <recommendedName>
        <fullName evidence="3">Cupin domain-containing protein</fullName>
    </recommendedName>
</protein>
<name>A0A9W6CVB7_9MICO</name>
<dbReference type="InterPro" id="IPR014710">
    <property type="entry name" value="RmlC-like_jellyroll"/>
</dbReference>
<gene>
    <name evidence="1" type="ORF">ARHIZOSPH14_33700</name>
</gene>
<dbReference type="Gene3D" id="2.60.120.10">
    <property type="entry name" value="Jelly Rolls"/>
    <property type="match status" value="1"/>
</dbReference>
<evidence type="ECO:0000313" key="1">
    <source>
        <dbReference type="EMBL" id="GLI29128.1"/>
    </source>
</evidence>
<dbReference type="EMBL" id="BSDP01000001">
    <property type="protein sequence ID" value="GLI29128.1"/>
    <property type="molecule type" value="Genomic_DNA"/>
</dbReference>
<sequence>MVTRWRARSHSRYGAAMGTGGSLHRIVVAVAGCAMLLGVAGCAADTVLAPSPMASPVASDAPIEATPVAEGVQDGPVQIEVNGDPGVGATFTRVRIAAGATTGEHCHHGYLIAVVEAGELTHYAPTHPDGVATYVEGDLIVEGPDYVHEGRNERGDDVVLWVAYLIPEGEPLAETDLANCDQG</sequence>
<reference evidence="1" key="1">
    <citation type="submission" date="2022-12" db="EMBL/GenBank/DDBJ databases">
        <title>Reference genome sequencing for broad-spectrum identification of bacterial and archaeal isolates by mass spectrometry.</title>
        <authorList>
            <person name="Sekiguchi Y."/>
            <person name="Tourlousse D.M."/>
        </authorList>
    </citation>
    <scope>NUCLEOTIDE SEQUENCE</scope>
    <source>
        <strain evidence="1">14</strain>
    </source>
</reference>
<organism evidence="1 2">
    <name type="scientific">Agromyces rhizosphaerae</name>
    <dbReference type="NCBI Taxonomy" id="88374"/>
    <lineage>
        <taxon>Bacteria</taxon>
        <taxon>Bacillati</taxon>
        <taxon>Actinomycetota</taxon>
        <taxon>Actinomycetes</taxon>
        <taxon>Micrococcales</taxon>
        <taxon>Microbacteriaceae</taxon>
        <taxon>Agromyces</taxon>
    </lineage>
</organism>
<evidence type="ECO:0000313" key="2">
    <source>
        <dbReference type="Proteomes" id="UP001144396"/>
    </source>
</evidence>